<organism evidence="2">
    <name type="scientific">Pseudoalteromonas translucida KMM 520</name>
    <dbReference type="NCBI Taxonomy" id="1315283"/>
    <lineage>
        <taxon>Bacteria</taxon>
        <taxon>Pseudomonadati</taxon>
        <taxon>Pseudomonadota</taxon>
        <taxon>Gammaproteobacteria</taxon>
        <taxon>Alteromonadales</taxon>
        <taxon>Pseudoalteromonadaceae</taxon>
        <taxon>Pseudoalteromonas</taxon>
    </lineage>
</organism>
<evidence type="ECO:0000256" key="1">
    <source>
        <dbReference type="SAM" id="Phobius"/>
    </source>
</evidence>
<dbReference type="PATRIC" id="fig|1315283.4.peg.2244"/>
<dbReference type="KEGG" id="ptn:PTRA_a2580"/>
<accession>A0A0U2LPC9</accession>
<proteinExistence type="predicted"/>
<gene>
    <name evidence="2" type="ORF">PTRA_a2580</name>
</gene>
<dbReference type="Proteomes" id="UP000065261">
    <property type="component" value="Chromosome I"/>
</dbReference>
<keyword evidence="1" id="KW-1133">Transmembrane helix</keyword>
<evidence type="ECO:0000313" key="3">
    <source>
        <dbReference type="Proteomes" id="UP000065261"/>
    </source>
</evidence>
<dbReference type="EMBL" id="CP011034">
    <property type="protein sequence ID" value="ALS33654.1"/>
    <property type="molecule type" value="Genomic_DNA"/>
</dbReference>
<sequence length="44" mass="4836">MVDVHLSAIGVNAAKACSILLIIMRQANIKNKYVFKRCCISAMP</sequence>
<dbReference type="AlphaFoldDB" id="A0A0U2LPC9"/>
<name>A0A0U2LPC9_9GAMM</name>
<keyword evidence="1" id="KW-0812">Transmembrane</keyword>
<keyword evidence="1" id="KW-0472">Membrane</keyword>
<reference evidence="2 3" key="1">
    <citation type="submission" date="2015-03" db="EMBL/GenBank/DDBJ databases">
        <authorList>
            <person name="Murphy D."/>
        </authorList>
    </citation>
    <scope>NUCLEOTIDE SEQUENCE [LARGE SCALE GENOMIC DNA]</scope>
    <source>
        <strain evidence="2 3">KMM 520</strain>
    </source>
</reference>
<feature type="transmembrane region" description="Helical" evidence="1">
    <location>
        <begin position="6"/>
        <end position="24"/>
    </location>
</feature>
<protein>
    <submittedName>
        <fullName evidence="2">Uncharacterized protein</fullName>
    </submittedName>
</protein>
<evidence type="ECO:0000313" key="2">
    <source>
        <dbReference type="EMBL" id="ALS33654.1"/>
    </source>
</evidence>